<dbReference type="Proteomes" id="UP000219336">
    <property type="component" value="Unassembled WGS sequence"/>
</dbReference>
<protein>
    <submittedName>
        <fullName evidence="2">Virulence regulon transcriptional activator VirB</fullName>
    </submittedName>
</protein>
<evidence type="ECO:0000313" key="2">
    <source>
        <dbReference type="EMBL" id="SNX47220.1"/>
    </source>
</evidence>
<dbReference type="AlphaFoldDB" id="A0A240EGZ6"/>
<keyword evidence="1" id="KW-0238">DNA-binding</keyword>
<dbReference type="CDD" id="cd16394">
    <property type="entry name" value="sopB_N"/>
    <property type="match status" value="1"/>
</dbReference>
<proteinExistence type="predicted"/>
<accession>A0A240EGZ6</accession>
<reference evidence="3" key="1">
    <citation type="submission" date="2016-06" db="EMBL/GenBank/DDBJ databases">
        <authorList>
            <person name="Rodrigo-Torres L."/>
            <person name="Arahal R.D."/>
            <person name="Lucena T."/>
        </authorList>
    </citation>
    <scope>NUCLEOTIDE SEQUENCE [LARGE SCALE GENOMIC DNA]</scope>
    <source>
        <strain evidence="3">CECT8203</strain>
    </source>
</reference>
<organism evidence="2 3">
    <name type="scientific">Vibrio thalassae</name>
    <dbReference type="NCBI Taxonomy" id="1243014"/>
    <lineage>
        <taxon>Bacteria</taxon>
        <taxon>Pseudomonadati</taxon>
        <taxon>Pseudomonadota</taxon>
        <taxon>Gammaproteobacteria</taxon>
        <taxon>Vibrionales</taxon>
        <taxon>Vibrionaceae</taxon>
        <taxon>Vibrio</taxon>
    </lineage>
</organism>
<gene>
    <name evidence="2" type="primary">virB_1</name>
    <name evidence="2" type="ORF">VTH8203_00821</name>
</gene>
<evidence type="ECO:0000313" key="3">
    <source>
        <dbReference type="Proteomes" id="UP000219336"/>
    </source>
</evidence>
<dbReference type="Gene3D" id="1.10.10.2830">
    <property type="match status" value="1"/>
</dbReference>
<dbReference type="RefSeq" id="WP_096992513.1">
    <property type="nucleotide sequence ID" value="NZ_JBHSII010000006.1"/>
</dbReference>
<keyword evidence="3" id="KW-1185">Reference proteome</keyword>
<evidence type="ECO:0000256" key="1">
    <source>
        <dbReference type="ARBA" id="ARBA00023125"/>
    </source>
</evidence>
<dbReference type="EMBL" id="OANU01000006">
    <property type="protein sequence ID" value="SNX47220.1"/>
    <property type="molecule type" value="Genomic_DNA"/>
</dbReference>
<dbReference type="OrthoDB" id="5719994at2"/>
<name>A0A240EGZ6_9VIBR</name>
<dbReference type="PANTHER" id="PTHR38973">
    <property type="entry name" value="PLASMID PARTITIONING CONTROL PROTEIN-RELATED"/>
    <property type="match status" value="1"/>
</dbReference>
<sequence length="392" mass="43856">MTANPLDAIFQSQVSQASNSVSQRDDIESTTKAEQWLSNKGVALNEFQRKLNRELQDKPEGVTDSDILLALGFEQHGATSFTLDGEEIICDLVKIAPAEIEEKTEVHPDNGRSQDDLTDASIADILPSIKASGQNTFPGIGHYLENGKIQVVDSSRRRMACIKAGSVYSIFVARRTLTLPEARKLADISRLTKSLSSREYGVELLKIQERNPQLDTLEQLAEYVGRPLETVRVQTSAAKIPEALIAQFPEHSMMTFVEFKDLVSHVGGIERESFKALGKFRKSRQKNADNELLRAEYDKKRQQWVESKLEAVIKALEENDGDLKTKLAVMKAEITGSSPTAKPKQMCLVEYPGDSKLEASKKHVGKSKVVYSFNNQPSHILEELDKWIKEHM</sequence>
<dbReference type="PANTHER" id="PTHR38973:SF1">
    <property type="entry name" value="PLASMID PARTITION PROTEIN B"/>
    <property type="match status" value="1"/>
</dbReference>
<dbReference type="GO" id="GO:0003677">
    <property type="term" value="F:DNA binding"/>
    <property type="evidence" value="ECO:0007669"/>
    <property type="project" value="UniProtKB-KW"/>
</dbReference>